<gene>
    <name evidence="6" type="ORF">OV287_33195</name>
</gene>
<dbReference type="PROSITE" id="PS50977">
    <property type="entry name" value="HTH_TETR_2"/>
    <property type="match status" value="1"/>
</dbReference>
<comment type="caution">
    <text evidence="6">The sequence shown here is derived from an EMBL/GenBank/DDBJ whole genome shotgun (WGS) entry which is preliminary data.</text>
</comment>
<name>A0ABT4AEI4_9BACT</name>
<reference evidence="6 7" key="1">
    <citation type="submission" date="2022-11" db="EMBL/GenBank/DDBJ databases">
        <title>Minimal conservation of predation-associated metabolite biosynthetic gene clusters underscores biosynthetic potential of Myxococcota including descriptions for ten novel species: Archangium lansinium sp. nov., Myxococcus landrumus sp. nov., Nannocystis bai.</title>
        <authorList>
            <person name="Ahearne A."/>
            <person name="Stevens C."/>
            <person name="Phillips K."/>
        </authorList>
    </citation>
    <scope>NUCLEOTIDE SEQUENCE [LARGE SCALE GENOMIC DNA]</scope>
    <source>
        <strain evidence="6 7">MIWBW</strain>
    </source>
</reference>
<evidence type="ECO:0000256" key="3">
    <source>
        <dbReference type="ARBA" id="ARBA00023163"/>
    </source>
</evidence>
<sequence length="198" mass="21567">MSQKAEQKQKSHEAILASAAALLLERGIRASSVMDVMKGAGLTVGGFYGHFESKEQLFTETIRSTARTMWTRLLQRAMGDTSRPPALTVLEKYLSRKHRDTVEAGCPLPSIASEVAREGEPYRGALESELTEFVRELSDLLGPGEKSREKALGLLALMYGALSLSRAVRGTRLSDEFLEAAKKLGAQTLEGGAERNTP</sequence>
<dbReference type="PANTHER" id="PTHR47506">
    <property type="entry name" value="TRANSCRIPTIONAL REGULATORY PROTEIN"/>
    <property type="match status" value="1"/>
</dbReference>
<proteinExistence type="predicted"/>
<dbReference type="SUPFAM" id="SSF48498">
    <property type="entry name" value="Tetracyclin repressor-like, C-terminal domain"/>
    <property type="match status" value="1"/>
</dbReference>
<keyword evidence="7" id="KW-1185">Reference proteome</keyword>
<organism evidence="6 7">
    <name type="scientific">Archangium lansingense</name>
    <dbReference type="NCBI Taxonomy" id="2995310"/>
    <lineage>
        <taxon>Bacteria</taxon>
        <taxon>Pseudomonadati</taxon>
        <taxon>Myxococcota</taxon>
        <taxon>Myxococcia</taxon>
        <taxon>Myxococcales</taxon>
        <taxon>Cystobacterineae</taxon>
        <taxon>Archangiaceae</taxon>
        <taxon>Archangium</taxon>
    </lineage>
</organism>
<evidence type="ECO:0000313" key="7">
    <source>
        <dbReference type="Proteomes" id="UP001207654"/>
    </source>
</evidence>
<keyword evidence="1" id="KW-0805">Transcription regulation</keyword>
<evidence type="ECO:0000256" key="1">
    <source>
        <dbReference type="ARBA" id="ARBA00023015"/>
    </source>
</evidence>
<dbReference type="InterPro" id="IPR036271">
    <property type="entry name" value="Tet_transcr_reg_TetR-rel_C_sf"/>
</dbReference>
<evidence type="ECO:0000256" key="2">
    <source>
        <dbReference type="ARBA" id="ARBA00023125"/>
    </source>
</evidence>
<dbReference type="Gene3D" id="1.10.10.60">
    <property type="entry name" value="Homeodomain-like"/>
    <property type="match status" value="1"/>
</dbReference>
<dbReference type="InterPro" id="IPR001647">
    <property type="entry name" value="HTH_TetR"/>
</dbReference>
<dbReference type="Proteomes" id="UP001207654">
    <property type="component" value="Unassembled WGS sequence"/>
</dbReference>
<dbReference type="PRINTS" id="PR00455">
    <property type="entry name" value="HTHTETR"/>
</dbReference>
<evidence type="ECO:0000256" key="4">
    <source>
        <dbReference type="PROSITE-ProRule" id="PRU00335"/>
    </source>
</evidence>
<feature type="DNA-binding region" description="H-T-H motif" evidence="4">
    <location>
        <begin position="32"/>
        <end position="51"/>
    </location>
</feature>
<dbReference type="PANTHER" id="PTHR47506:SF7">
    <property type="entry name" value="TRANSCRIPTIONAL REGULATORY PROTEIN"/>
    <property type="match status" value="1"/>
</dbReference>
<accession>A0ABT4AEI4</accession>
<dbReference type="Gene3D" id="1.10.357.10">
    <property type="entry name" value="Tetracycline Repressor, domain 2"/>
    <property type="match status" value="1"/>
</dbReference>
<keyword evidence="2 4" id="KW-0238">DNA-binding</keyword>
<keyword evidence="3" id="KW-0804">Transcription</keyword>
<dbReference type="PROSITE" id="PS01081">
    <property type="entry name" value="HTH_TETR_1"/>
    <property type="match status" value="1"/>
</dbReference>
<dbReference type="Pfam" id="PF00440">
    <property type="entry name" value="TetR_N"/>
    <property type="match status" value="1"/>
</dbReference>
<dbReference type="SUPFAM" id="SSF46689">
    <property type="entry name" value="Homeodomain-like"/>
    <property type="match status" value="1"/>
</dbReference>
<dbReference type="InterPro" id="IPR023772">
    <property type="entry name" value="DNA-bd_HTH_TetR-type_CS"/>
</dbReference>
<feature type="domain" description="HTH tetR-type" evidence="5">
    <location>
        <begin position="9"/>
        <end position="69"/>
    </location>
</feature>
<evidence type="ECO:0000259" key="5">
    <source>
        <dbReference type="PROSITE" id="PS50977"/>
    </source>
</evidence>
<evidence type="ECO:0000313" key="6">
    <source>
        <dbReference type="EMBL" id="MCY1079327.1"/>
    </source>
</evidence>
<dbReference type="EMBL" id="JAPNKA010000001">
    <property type="protein sequence ID" value="MCY1079327.1"/>
    <property type="molecule type" value="Genomic_DNA"/>
</dbReference>
<dbReference type="RefSeq" id="WP_267538056.1">
    <property type="nucleotide sequence ID" value="NZ_JAPNKA010000001.1"/>
</dbReference>
<dbReference type="InterPro" id="IPR009057">
    <property type="entry name" value="Homeodomain-like_sf"/>
</dbReference>
<protein>
    <submittedName>
        <fullName evidence="6">TetR/AcrR family transcriptional regulator</fullName>
    </submittedName>
</protein>